<sequence length="351" mass="40862">MQFNYYDLIRFEIADNFKWAHDWIECLGDVIKTCKIWNGDSDLIVKNFNDFFDDNVSCKQINNTNLIIYDEKYKAIIDTRIIDCIKFYSKHPCLEWIMWLLQLSFLNSKASLVHTAALSISNKCVLFQAKGGVGKTTITSALLCKEDYSLLGDDYIVIGGDGMCFPFLKPFVLYPYHKIIIKGISNNYQKPIMPSWFVNAFPLPVKLLKSILMPFPNVLQFARRHNPQSKRVNPSKIFENKKLQNDPTRLGIVVNLLKTEENFRMEEINLEYSVSFCIGNTLMDFDNRCTNIIFNEIANGSKFSERIFQLWYQIIKQAYKNAKHYIIYIPYKINILDIITKINSLIKAEIA</sequence>
<organism evidence="1">
    <name type="scientific">candidate division WOR-3 bacterium</name>
    <dbReference type="NCBI Taxonomy" id="2052148"/>
    <lineage>
        <taxon>Bacteria</taxon>
        <taxon>Bacteria division WOR-3</taxon>
    </lineage>
</organism>
<evidence type="ECO:0000313" key="1">
    <source>
        <dbReference type="EMBL" id="HGB35951.1"/>
    </source>
</evidence>
<comment type="caution">
    <text evidence="1">The sequence shown here is derived from an EMBL/GenBank/DDBJ whole genome shotgun (WGS) entry which is preliminary data.</text>
</comment>
<protein>
    <submittedName>
        <fullName evidence="1">Uncharacterized protein</fullName>
    </submittedName>
</protein>
<dbReference type="EMBL" id="DTGD01000131">
    <property type="protein sequence ID" value="HGB35951.1"/>
    <property type="molecule type" value="Genomic_DNA"/>
</dbReference>
<accession>A0A7V3NV90</accession>
<proteinExistence type="predicted"/>
<dbReference type="InterPro" id="IPR027417">
    <property type="entry name" value="P-loop_NTPase"/>
</dbReference>
<gene>
    <name evidence="1" type="ORF">ENV38_03500</name>
</gene>
<dbReference type="CDD" id="cd01983">
    <property type="entry name" value="SIMIBI"/>
    <property type="match status" value="1"/>
</dbReference>
<name>A0A7V3NV90_UNCW3</name>
<dbReference type="Gene3D" id="3.40.50.300">
    <property type="entry name" value="P-loop containing nucleotide triphosphate hydrolases"/>
    <property type="match status" value="1"/>
</dbReference>
<reference evidence="1" key="1">
    <citation type="journal article" date="2020" name="mSystems">
        <title>Genome- and Community-Level Interaction Insights into Carbon Utilization and Element Cycling Functions of Hydrothermarchaeota in Hydrothermal Sediment.</title>
        <authorList>
            <person name="Zhou Z."/>
            <person name="Liu Y."/>
            <person name="Xu W."/>
            <person name="Pan J."/>
            <person name="Luo Z.H."/>
            <person name="Li M."/>
        </authorList>
    </citation>
    <scope>NUCLEOTIDE SEQUENCE [LARGE SCALE GENOMIC DNA]</scope>
    <source>
        <strain evidence="1">SpSt-754</strain>
    </source>
</reference>
<dbReference type="SUPFAM" id="SSF53795">
    <property type="entry name" value="PEP carboxykinase-like"/>
    <property type="match status" value="1"/>
</dbReference>
<dbReference type="AlphaFoldDB" id="A0A7V3NV90"/>